<organism evidence="1 2">
    <name type="scientific">Trichinella pseudospiralis</name>
    <name type="common">Parasitic roundworm</name>
    <dbReference type="NCBI Taxonomy" id="6337"/>
    <lineage>
        <taxon>Eukaryota</taxon>
        <taxon>Metazoa</taxon>
        <taxon>Ecdysozoa</taxon>
        <taxon>Nematoda</taxon>
        <taxon>Enoplea</taxon>
        <taxon>Dorylaimia</taxon>
        <taxon>Trichinellida</taxon>
        <taxon>Trichinellidae</taxon>
        <taxon>Trichinella</taxon>
    </lineage>
</organism>
<accession>A0A0V1F8B8</accession>
<keyword evidence="2" id="KW-1185">Reference proteome</keyword>
<reference evidence="1 2" key="1">
    <citation type="submission" date="2015-01" db="EMBL/GenBank/DDBJ databases">
        <title>Evolution of Trichinella species and genotypes.</title>
        <authorList>
            <person name="Korhonen P.K."/>
            <person name="Edoardo P."/>
            <person name="Giuseppe L.R."/>
            <person name="Gasser R.B."/>
        </authorList>
    </citation>
    <scope>NUCLEOTIDE SEQUENCE [LARGE SCALE GENOMIC DNA]</scope>
    <source>
        <strain evidence="1">ISS470</strain>
    </source>
</reference>
<name>A0A0V1F8B8_TRIPS</name>
<comment type="caution">
    <text evidence="1">The sequence shown here is derived from an EMBL/GenBank/DDBJ whole genome shotgun (WGS) entry which is preliminary data.</text>
</comment>
<evidence type="ECO:0000313" key="2">
    <source>
        <dbReference type="Proteomes" id="UP000054995"/>
    </source>
</evidence>
<gene>
    <name evidence="1" type="ORF">T4D_16017</name>
</gene>
<protein>
    <submittedName>
        <fullName evidence="1">Uncharacterized protein</fullName>
    </submittedName>
</protein>
<dbReference type="Proteomes" id="UP000054995">
    <property type="component" value="Unassembled WGS sequence"/>
</dbReference>
<dbReference type="EMBL" id="JYDT01000190">
    <property type="protein sequence ID" value="KRY82044.1"/>
    <property type="molecule type" value="Genomic_DNA"/>
</dbReference>
<evidence type="ECO:0000313" key="1">
    <source>
        <dbReference type="EMBL" id="KRY82044.1"/>
    </source>
</evidence>
<dbReference type="AlphaFoldDB" id="A0A0V1F8B8"/>
<proteinExistence type="predicted"/>
<sequence>MVSTFNFYTVPQASIHQEILYDELSLRIICTIEVFRLGQATNLRSQDRRLPQGKLCLQGMNLFDQIANTLSITRRGSASSLMDRSTQERKSRTQHMHWDGGVISNRNHKDDLIIYVRDLSWRFKEYFPELEKSTFQWIVNLFLSDLTKTPDSVNGYAEKMIGF</sequence>